<evidence type="ECO:0000256" key="2">
    <source>
        <dbReference type="ARBA" id="ARBA00022723"/>
    </source>
</evidence>
<comment type="catalytic activity">
    <reaction evidence="9">
        <text>Couples ATP hydrolysis with the unwinding of duplex DNA by translocating in the 3'-5' direction.</text>
        <dbReference type="EC" id="5.6.2.4"/>
    </reaction>
</comment>
<keyword evidence="2" id="KW-0479">Metal-binding</keyword>
<evidence type="ECO:0000256" key="1">
    <source>
        <dbReference type="ARBA" id="ARBA00005446"/>
    </source>
</evidence>
<dbReference type="InParanoid" id="Q02B27"/>
<evidence type="ECO:0000313" key="15">
    <source>
        <dbReference type="EMBL" id="ABJ81739.1"/>
    </source>
</evidence>
<dbReference type="Pfam" id="PF00271">
    <property type="entry name" value="Helicase_C"/>
    <property type="match status" value="1"/>
</dbReference>
<evidence type="ECO:0000259" key="14">
    <source>
        <dbReference type="PROSITE" id="PS51194"/>
    </source>
</evidence>
<dbReference type="EMBL" id="CP000473">
    <property type="protein sequence ID" value="ABJ81739.1"/>
    <property type="molecule type" value="Genomic_DNA"/>
</dbReference>
<evidence type="ECO:0000256" key="9">
    <source>
        <dbReference type="ARBA" id="ARBA00034617"/>
    </source>
</evidence>
<dbReference type="GO" id="GO:0005524">
    <property type="term" value="F:ATP binding"/>
    <property type="evidence" value="ECO:0007669"/>
    <property type="project" value="UniProtKB-KW"/>
</dbReference>
<dbReference type="PROSITE" id="PS51192">
    <property type="entry name" value="HELICASE_ATP_BIND_1"/>
    <property type="match status" value="1"/>
</dbReference>
<dbReference type="InterPro" id="IPR036388">
    <property type="entry name" value="WH-like_DNA-bd_sf"/>
</dbReference>
<dbReference type="eggNOG" id="COG0514">
    <property type="taxonomic scope" value="Bacteria"/>
</dbReference>
<keyword evidence="7" id="KW-0238">DNA-binding</keyword>
<evidence type="ECO:0000256" key="3">
    <source>
        <dbReference type="ARBA" id="ARBA00022741"/>
    </source>
</evidence>
<keyword evidence="3" id="KW-0547">Nucleotide-binding</keyword>
<evidence type="ECO:0000256" key="11">
    <source>
        <dbReference type="ARBA" id="ARBA00044535"/>
    </source>
</evidence>
<evidence type="ECO:0000256" key="12">
    <source>
        <dbReference type="ARBA" id="ARBA00044550"/>
    </source>
</evidence>
<dbReference type="PANTHER" id="PTHR13710">
    <property type="entry name" value="DNA HELICASE RECQ FAMILY MEMBER"/>
    <property type="match status" value="1"/>
</dbReference>
<dbReference type="GO" id="GO:0005737">
    <property type="term" value="C:cytoplasm"/>
    <property type="evidence" value="ECO:0007669"/>
    <property type="project" value="TreeGrafter"/>
</dbReference>
<dbReference type="GO" id="GO:0005694">
    <property type="term" value="C:chromosome"/>
    <property type="evidence" value="ECO:0007669"/>
    <property type="project" value="TreeGrafter"/>
</dbReference>
<dbReference type="KEGG" id="sus:Acid_0740"/>
<feature type="domain" description="Helicase ATP-binding" evidence="13">
    <location>
        <begin position="30"/>
        <end position="199"/>
    </location>
</feature>
<protein>
    <recommendedName>
        <fullName evidence="11">ATP-dependent DNA helicase RecQ</fullName>
        <ecNumber evidence="10">5.6.2.4</ecNumber>
    </recommendedName>
    <alternativeName>
        <fullName evidence="12">DNA 3'-5' helicase RecQ</fullName>
    </alternativeName>
</protein>
<dbReference type="Pfam" id="PF16124">
    <property type="entry name" value="RecQ_Zn_bind"/>
    <property type="match status" value="1"/>
</dbReference>
<dbReference type="GO" id="GO:0043138">
    <property type="term" value="F:3'-5' DNA helicase activity"/>
    <property type="evidence" value="ECO:0007669"/>
    <property type="project" value="UniProtKB-EC"/>
</dbReference>
<dbReference type="HOGENOM" id="CLU_001103_9_7_0"/>
<dbReference type="PROSITE" id="PS00690">
    <property type="entry name" value="DEAH_ATP_HELICASE"/>
    <property type="match status" value="1"/>
</dbReference>
<dbReference type="PROSITE" id="PS51194">
    <property type="entry name" value="HELICASE_CTER"/>
    <property type="match status" value="1"/>
</dbReference>
<dbReference type="InterPro" id="IPR027417">
    <property type="entry name" value="P-loop_NTPase"/>
</dbReference>
<evidence type="ECO:0000256" key="7">
    <source>
        <dbReference type="ARBA" id="ARBA00023125"/>
    </source>
</evidence>
<comment type="similarity">
    <text evidence="1">Belongs to the helicase family. RecQ subfamily.</text>
</comment>
<dbReference type="InterPro" id="IPR014001">
    <property type="entry name" value="Helicase_ATP-bd"/>
</dbReference>
<dbReference type="SMART" id="SM00490">
    <property type="entry name" value="HELICc"/>
    <property type="match status" value="1"/>
</dbReference>
<dbReference type="CDD" id="cd17920">
    <property type="entry name" value="DEXHc_RecQ"/>
    <property type="match status" value="1"/>
</dbReference>
<proteinExistence type="inferred from homology"/>
<keyword evidence="6" id="KW-0067">ATP-binding</keyword>
<dbReference type="InterPro" id="IPR032284">
    <property type="entry name" value="RecQ_Zn-bd"/>
</dbReference>
<keyword evidence="4" id="KW-0378">Hydrolase</keyword>
<dbReference type="GO" id="GO:0006310">
    <property type="term" value="P:DNA recombination"/>
    <property type="evidence" value="ECO:0007669"/>
    <property type="project" value="InterPro"/>
</dbReference>
<dbReference type="SMART" id="SM00487">
    <property type="entry name" value="DEXDc"/>
    <property type="match status" value="1"/>
</dbReference>
<dbReference type="PANTHER" id="PTHR13710:SF105">
    <property type="entry name" value="ATP-DEPENDENT DNA HELICASE Q1"/>
    <property type="match status" value="1"/>
</dbReference>
<dbReference type="FunFam" id="3.40.50.300:FF:001389">
    <property type="entry name" value="ATP-dependent DNA helicase RecQ"/>
    <property type="match status" value="1"/>
</dbReference>
<sequence>MRRNQADDIRKVAKERLGFGDLRPGQLEGITAVLSGKDTLVIQPTGSGKSAIYQIAGLMLEGSTVVVSPLIALQKDQVDSIAAQESADAVAVNSTQRTAETREIWERVEQGQVEYIFLAPEQLRKPETLERLQQSQVSLFVVDEAHCISSWGHDFRPDYLGLGQTIEALGRPPVLALTATATPEVREEIVKRLRLRDPEIFVRGFDRPNIYLRVDHFKTEAEKRDALVHRAVWADKPGIIYTGTRKAAEEIARALRAESVEAVTYHGGMKSKDRHDIQQRFMSGDAEVIVATNAFGMGVDKPDVRFVYHHLPADSLDSYYQEIGRAGRDGERSEAILFYRAEDIGSQNFKASEGSIDPGQLEELAARIATEEGPVDTEKIGEDVGLSQRKLTIALHRLEDTGAAEILPGGEIRVSEDIEPAQAAQIASEDHERLSQAARERLEQMRAYADTASCRREFLLRYLGDEFEGPCGHCDRCEVLGPVTVDPAVGTRREVS</sequence>
<evidence type="ECO:0000256" key="10">
    <source>
        <dbReference type="ARBA" id="ARBA00034808"/>
    </source>
</evidence>
<reference evidence="15" key="1">
    <citation type="submission" date="2006-10" db="EMBL/GenBank/DDBJ databases">
        <title>Complete sequence of Solibacter usitatus Ellin6076.</title>
        <authorList>
            <consortium name="US DOE Joint Genome Institute"/>
            <person name="Copeland A."/>
            <person name="Lucas S."/>
            <person name="Lapidus A."/>
            <person name="Barry K."/>
            <person name="Detter J.C."/>
            <person name="Glavina del Rio T."/>
            <person name="Hammon N."/>
            <person name="Israni S."/>
            <person name="Dalin E."/>
            <person name="Tice H."/>
            <person name="Pitluck S."/>
            <person name="Thompson L.S."/>
            <person name="Brettin T."/>
            <person name="Bruce D."/>
            <person name="Han C."/>
            <person name="Tapia R."/>
            <person name="Gilna P."/>
            <person name="Schmutz J."/>
            <person name="Larimer F."/>
            <person name="Land M."/>
            <person name="Hauser L."/>
            <person name="Kyrpides N."/>
            <person name="Mikhailova N."/>
            <person name="Janssen P.H."/>
            <person name="Kuske C.R."/>
            <person name="Richardson P."/>
        </authorList>
    </citation>
    <scope>NUCLEOTIDE SEQUENCE</scope>
    <source>
        <strain evidence="15">Ellin6076</strain>
    </source>
</reference>
<dbReference type="OrthoDB" id="9763310at2"/>
<dbReference type="EC" id="5.6.2.4" evidence="10"/>
<dbReference type="InterPro" id="IPR002464">
    <property type="entry name" value="DNA/RNA_helicase_DEAH_CS"/>
</dbReference>
<dbReference type="Gene3D" id="3.40.50.300">
    <property type="entry name" value="P-loop containing nucleotide triphosphate hydrolases"/>
    <property type="match status" value="2"/>
</dbReference>
<dbReference type="NCBIfam" id="TIGR00614">
    <property type="entry name" value="recQ_fam"/>
    <property type="match status" value="1"/>
</dbReference>
<evidence type="ECO:0000256" key="6">
    <source>
        <dbReference type="ARBA" id="ARBA00022840"/>
    </source>
</evidence>
<evidence type="ECO:0000256" key="4">
    <source>
        <dbReference type="ARBA" id="ARBA00022801"/>
    </source>
</evidence>
<feature type="domain" description="Helicase C-terminal" evidence="14">
    <location>
        <begin position="226"/>
        <end position="381"/>
    </location>
</feature>
<evidence type="ECO:0000256" key="5">
    <source>
        <dbReference type="ARBA" id="ARBA00022806"/>
    </source>
</evidence>
<gene>
    <name evidence="15" type="ordered locus">Acid_0740</name>
</gene>
<dbReference type="Gene3D" id="1.10.10.10">
    <property type="entry name" value="Winged helix-like DNA-binding domain superfamily/Winged helix DNA-binding domain"/>
    <property type="match status" value="1"/>
</dbReference>
<dbReference type="SUPFAM" id="SSF52540">
    <property type="entry name" value="P-loop containing nucleoside triphosphate hydrolases"/>
    <property type="match status" value="1"/>
</dbReference>
<dbReference type="InterPro" id="IPR011545">
    <property type="entry name" value="DEAD/DEAH_box_helicase_dom"/>
</dbReference>
<dbReference type="InterPro" id="IPR004589">
    <property type="entry name" value="DNA_helicase_ATP-dep_RecQ"/>
</dbReference>
<dbReference type="GO" id="GO:0016787">
    <property type="term" value="F:hydrolase activity"/>
    <property type="evidence" value="ECO:0007669"/>
    <property type="project" value="UniProtKB-KW"/>
</dbReference>
<keyword evidence="8" id="KW-0413">Isomerase</keyword>
<dbReference type="GO" id="GO:0009378">
    <property type="term" value="F:four-way junction helicase activity"/>
    <property type="evidence" value="ECO:0007669"/>
    <property type="project" value="TreeGrafter"/>
</dbReference>
<evidence type="ECO:0000256" key="8">
    <source>
        <dbReference type="ARBA" id="ARBA00023235"/>
    </source>
</evidence>
<name>Q02B27_SOLUE</name>
<dbReference type="InterPro" id="IPR001650">
    <property type="entry name" value="Helicase_C-like"/>
</dbReference>
<dbReference type="GO" id="GO:0006281">
    <property type="term" value="P:DNA repair"/>
    <property type="evidence" value="ECO:0007669"/>
    <property type="project" value="TreeGrafter"/>
</dbReference>
<dbReference type="Pfam" id="PF00270">
    <property type="entry name" value="DEAD"/>
    <property type="match status" value="1"/>
</dbReference>
<organism evidence="15">
    <name type="scientific">Solibacter usitatus (strain Ellin6076)</name>
    <dbReference type="NCBI Taxonomy" id="234267"/>
    <lineage>
        <taxon>Bacteria</taxon>
        <taxon>Pseudomonadati</taxon>
        <taxon>Acidobacteriota</taxon>
        <taxon>Terriglobia</taxon>
        <taxon>Bryobacterales</taxon>
        <taxon>Solibacteraceae</taxon>
        <taxon>Candidatus Solibacter</taxon>
    </lineage>
</organism>
<keyword evidence="5 15" id="KW-0347">Helicase</keyword>
<dbReference type="GO" id="GO:0003677">
    <property type="term" value="F:DNA binding"/>
    <property type="evidence" value="ECO:0007669"/>
    <property type="project" value="UniProtKB-KW"/>
</dbReference>
<dbReference type="STRING" id="234267.Acid_0740"/>
<evidence type="ECO:0000259" key="13">
    <source>
        <dbReference type="PROSITE" id="PS51192"/>
    </source>
</evidence>
<dbReference type="AlphaFoldDB" id="Q02B27"/>
<dbReference type="GO" id="GO:0046872">
    <property type="term" value="F:metal ion binding"/>
    <property type="evidence" value="ECO:0007669"/>
    <property type="project" value="UniProtKB-KW"/>
</dbReference>
<accession>Q02B27</accession>